<sequence length="528" mass="53319">MSFLVWPPEVNSSLIFDGAGSGPMLAAAASWDGLAAELNTAAQSFTSITSGLADQAWQGPAAAAMMQTATRYASFLNEATAQAQTASAQAQAVVSAFESAQAATVHPFAVAANRNSFMQLVMSNLFGQNAPAIAAMESDYEQMWAQDVAAMVGYHGGASAAAAGLPSWTTALQGLSGQLSGALTANPAASALTSLDSAASSGPLANVQQNIINAINAPTEFLFGTQLISTGPTPALGGNGTTGNVPISLYANTEALVNASVGTGSAVPLLVDTGSQGLVIPFQKVGGIVGLLQLGLPVSGGISGYSGGLDYAYLTYNAPVNFGGGLTTGATPVDVELFAWPTSLSSALNGGWSFQNFFASDGASGVLGIGPNATGPGPSIPTEHFVNSAFNQGVLINETPTGQYLQFGAPPSGATALTTLSGAPITNDLTVEVTPPGGSTTIYSNVPSIVDTGGVNGTIPSSVNASPGDTIAVYGPNHQELYYYVYNSTYFPTAVSSGELMNTGAAPFINFPAYISNDANTMTFYSSL</sequence>
<dbReference type="NCBIfam" id="NF038019">
    <property type="entry name" value="PE_process_PecA"/>
    <property type="match status" value="1"/>
</dbReference>
<dbReference type="RefSeq" id="WP_090349769.1">
    <property type="nucleotide sequence ID" value="NZ_CSTD01000001.1"/>
</dbReference>
<evidence type="ECO:0000259" key="2">
    <source>
        <dbReference type="Pfam" id="PF00823"/>
    </source>
</evidence>
<dbReference type="Pfam" id="PF20729">
    <property type="entry name" value="PE-PGRS_C"/>
    <property type="match status" value="1"/>
</dbReference>
<evidence type="ECO:0000313" key="4">
    <source>
        <dbReference type="EMBL" id="CPR05380.1"/>
    </source>
</evidence>
<dbReference type="InterPro" id="IPR000030">
    <property type="entry name" value="PPE_dom"/>
</dbReference>
<name>A0A0U0W3A9_MYCBE</name>
<gene>
    <name evidence="4" type="ORF">BN971_00570</name>
</gene>
<dbReference type="GO" id="GO:0004190">
    <property type="term" value="F:aspartic-type endopeptidase activity"/>
    <property type="evidence" value="ECO:0007669"/>
    <property type="project" value="InterPro"/>
</dbReference>
<comment type="similarity">
    <text evidence="1">Belongs to the mycobacterial PPE family.</text>
</comment>
<dbReference type="FunFam" id="1.20.1260.20:FF:000001">
    <property type="entry name" value="PPE family protein PPE41"/>
    <property type="match status" value="1"/>
</dbReference>
<dbReference type="Gene3D" id="1.20.1260.20">
    <property type="entry name" value="PPE superfamily"/>
    <property type="match status" value="1"/>
</dbReference>
<dbReference type="OrthoDB" id="5190013at2"/>
<dbReference type="Proteomes" id="UP000198875">
    <property type="component" value="Unassembled WGS sequence"/>
</dbReference>
<accession>A0A0U0W3A9</accession>
<dbReference type="AlphaFoldDB" id="A0A0U0W3A9"/>
<evidence type="ECO:0000256" key="1">
    <source>
        <dbReference type="ARBA" id="ARBA00010652"/>
    </source>
</evidence>
<dbReference type="InterPro" id="IPR021109">
    <property type="entry name" value="Peptidase_aspartic_dom_sf"/>
</dbReference>
<evidence type="ECO:0000313" key="5">
    <source>
        <dbReference type="Proteomes" id="UP000198875"/>
    </source>
</evidence>
<dbReference type="InterPro" id="IPR048054">
    <property type="entry name" value="PecA_C"/>
</dbReference>
<dbReference type="GO" id="GO:0052572">
    <property type="term" value="P:response to host immune response"/>
    <property type="evidence" value="ECO:0007669"/>
    <property type="project" value="TreeGrafter"/>
</dbReference>
<dbReference type="EMBL" id="CSTD01000001">
    <property type="protein sequence ID" value="CPR05380.1"/>
    <property type="molecule type" value="Genomic_DNA"/>
</dbReference>
<dbReference type="Pfam" id="PF00823">
    <property type="entry name" value="PPE"/>
    <property type="match status" value="1"/>
</dbReference>
<dbReference type="InterPro" id="IPR038332">
    <property type="entry name" value="PPE_sf"/>
</dbReference>
<organism evidence="4 5">
    <name type="scientific">Mycobacterium bohemicum DSM 44277</name>
    <dbReference type="NCBI Taxonomy" id="1236609"/>
    <lineage>
        <taxon>Bacteria</taxon>
        <taxon>Bacillati</taxon>
        <taxon>Actinomycetota</taxon>
        <taxon>Actinomycetes</taxon>
        <taxon>Mycobacteriales</taxon>
        <taxon>Mycobacteriaceae</taxon>
        <taxon>Mycobacterium</taxon>
    </lineage>
</organism>
<protein>
    <submittedName>
        <fullName evidence="4">PPE family protein</fullName>
    </submittedName>
</protein>
<reference evidence="4 5" key="1">
    <citation type="submission" date="2015-03" db="EMBL/GenBank/DDBJ databases">
        <authorList>
            <person name="Murphy D."/>
        </authorList>
    </citation>
    <scope>NUCLEOTIDE SEQUENCE [LARGE SCALE GENOMIC DNA]</scope>
    <source>
        <strain evidence="4 5">DSM 44277</strain>
    </source>
</reference>
<dbReference type="SUPFAM" id="SSF140459">
    <property type="entry name" value="PE/PPE dimer-like"/>
    <property type="match status" value="1"/>
</dbReference>
<dbReference type="PANTHER" id="PTHR46766:SF1">
    <property type="entry name" value="GLUTAMINE-RICH PROTEIN 2"/>
    <property type="match status" value="1"/>
</dbReference>
<proteinExistence type="inferred from homology"/>
<dbReference type="Gene3D" id="2.40.70.10">
    <property type="entry name" value="Acid Proteases"/>
    <property type="match status" value="1"/>
</dbReference>
<feature type="domain" description="PE cleavage protein A C-terminal" evidence="3">
    <location>
        <begin position="244"/>
        <end position="520"/>
    </location>
</feature>
<feature type="domain" description="PPE" evidence="2">
    <location>
        <begin position="3"/>
        <end position="165"/>
    </location>
</feature>
<dbReference type="PANTHER" id="PTHR46766">
    <property type="entry name" value="GLUTAMINE-RICH PROTEIN 2"/>
    <property type="match status" value="1"/>
</dbReference>
<evidence type="ECO:0000259" key="3">
    <source>
        <dbReference type="Pfam" id="PF20729"/>
    </source>
</evidence>